<name>A0A0M1N000_9MOLU</name>
<gene>
    <name evidence="1" type="ORF">CPX_001731</name>
</gene>
<dbReference type="Proteomes" id="UP000037386">
    <property type="component" value="Unassembled WGS sequence"/>
</dbReference>
<reference evidence="2" key="1">
    <citation type="submission" date="2015-05" db="EMBL/GenBank/DDBJ databases">
        <title>Draft genome sequence of 'Candidatus Phytoplasma Pruni' strain CX, a plant pathogenic bacterium.</title>
        <authorList>
            <person name="Lee I.-M."/>
            <person name="Bottner-Parker K.D."/>
            <person name="Shao J."/>
            <person name="Gundersen-Rindal D.E."/>
            <person name="Zhao Y."/>
            <person name="Davis R.E."/>
        </authorList>
    </citation>
    <scope>NUCLEOTIDE SEQUENCE [LARGE SCALE GENOMIC DNA]</scope>
    <source>
        <strain evidence="2">CX</strain>
    </source>
</reference>
<dbReference type="AlphaFoldDB" id="A0A0M1N000"/>
<dbReference type="RefSeq" id="WP_053521562.1">
    <property type="nucleotide sequence ID" value="NZ_LHCF01000018.1"/>
</dbReference>
<dbReference type="STRING" id="479893.CPX_001731"/>
<proteinExistence type="predicted"/>
<protein>
    <submittedName>
        <fullName evidence="1">Uncharacterized protein</fullName>
    </submittedName>
</protein>
<sequence length="157" mass="19365">MLYYYKKLKNYFLFIICLFLLFVSLIKVKASPNYIDEIYKQRRIIEENKVKNEETNKESVKKEEIVVKQESFIDEIYRKQRKDCEIETSKLQEIFDYLPCLDIVLEQNKDKYEESEIRKEFNRLYKEINKNSLNQENAIETIYKQLRKKFEKKKIIF</sequence>
<dbReference type="EMBL" id="LHCF01000018">
    <property type="protein sequence ID" value="KOR75299.1"/>
    <property type="molecule type" value="Genomic_DNA"/>
</dbReference>
<organism evidence="1 2">
    <name type="scientific">Candidatus Phytoplasma pruni</name>
    <dbReference type="NCBI Taxonomy" id="479893"/>
    <lineage>
        <taxon>Bacteria</taxon>
        <taxon>Bacillati</taxon>
        <taxon>Mycoplasmatota</taxon>
        <taxon>Mollicutes</taxon>
        <taxon>Acholeplasmatales</taxon>
        <taxon>Acholeplasmataceae</taxon>
        <taxon>Candidatus Phytoplasma</taxon>
        <taxon>16SrIII (X-disease group)</taxon>
    </lineage>
</organism>
<accession>A0A0M1N000</accession>
<evidence type="ECO:0000313" key="2">
    <source>
        <dbReference type="Proteomes" id="UP000037386"/>
    </source>
</evidence>
<dbReference type="PATRIC" id="fig|479893.3.peg.547"/>
<comment type="caution">
    <text evidence="1">The sequence shown here is derived from an EMBL/GenBank/DDBJ whole genome shotgun (WGS) entry which is preliminary data.</text>
</comment>
<evidence type="ECO:0000313" key="1">
    <source>
        <dbReference type="EMBL" id="KOR75299.1"/>
    </source>
</evidence>